<dbReference type="AlphaFoldDB" id="A0A0F8YAJ5"/>
<dbReference type="EMBL" id="LAZR01054497">
    <property type="protein sequence ID" value="KKK78427.1"/>
    <property type="molecule type" value="Genomic_DNA"/>
</dbReference>
<reference evidence="2" key="1">
    <citation type="journal article" date="2015" name="Nature">
        <title>Complex archaea that bridge the gap between prokaryotes and eukaryotes.</title>
        <authorList>
            <person name="Spang A."/>
            <person name="Saw J.H."/>
            <person name="Jorgensen S.L."/>
            <person name="Zaremba-Niedzwiedzka K."/>
            <person name="Martijn J."/>
            <person name="Lind A.E."/>
            <person name="van Eijk R."/>
            <person name="Schleper C."/>
            <person name="Guy L."/>
            <person name="Ettema T.J."/>
        </authorList>
    </citation>
    <scope>NUCLEOTIDE SEQUENCE</scope>
</reference>
<dbReference type="Pfam" id="PF09643">
    <property type="entry name" value="YopX"/>
    <property type="match status" value="1"/>
</dbReference>
<feature type="domain" description="YopX protein" evidence="1">
    <location>
        <begin position="9"/>
        <end position="28"/>
    </location>
</feature>
<gene>
    <name evidence="2" type="ORF">LCGC14_2843640</name>
</gene>
<dbReference type="Gene3D" id="2.30.30.290">
    <property type="entry name" value="YopX-like domains"/>
    <property type="match status" value="1"/>
</dbReference>
<dbReference type="SUPFAM" id="SSF159006">
    <property type="entry name" value="YopX-like"/>
    <property type="match status" value="1"/>
</dbReference>
<protein>
    <recommendedName>
        <fullName evidence="1">YopX protein domain-containing protein</fullName>
    </recommendedName>
</protein>
<sequence>TEIEDFGLLYLDEMEVIGNIHENPELLK</sequence>
<name>A0A0F8YAJ5_9ZZZZ</name>
<comment type="caution">
    <text evidence="2">The sequence shown here is derived from an EMBL/GenBank/DDBJ whole genome shotgun (WGS) entry which is preliminary data.</text>
</comment>
<dbReference type="InterPro" id="IPR019096">
    <property type="entry name" value="YopX_protein"/>
</dbReference>
<proteinExistence type="predicted"/>
<feature type="non-terminal residue" evidence="2">
    <location>
        <position position="1"/>
    </location>
</feature>
<dbReference type="InterPro" id="IPR023385">
    <property type="entry name" value="YopX-like_C"/>
</dbReference>
<organism evidence="2">
    <name type="scientific">marine sediment metagenome</name>
    <dbReference type="NCBI Taxonomy" id="412755"/>
    <lineage>
        <taxon>unclassified sequences</taxon>
        <taxon>metagenomes</taxon>
        <taxon>ecological metagenomes</taxon>
    </lineage>
</organism>
<evidence type="ECO:0000259" key="1">
    <source>
        <dbReference type="Pfam" id="PF09643"/>
    </source>
</evidence>
<evidence type="ECO:0000313" key="2">
    <source>
        <dbReference type="EMBL" id="KKK78427.1"/>
    </source>
</evidence>
<accession>A0A0F8YAJ5</accession>